<dbReference type="AlphaFoldDB" id="A5KQD4"/>
<proteinExistence type="predicted"/>
<evidence type="ECO:0000313" key="1">
    <source>
        <dbReference type="EMBL" id="EDK23323.1"/>
    </source>
</evidence>
<dbReference type="EMBL" id="AAVP02000016">
    <property type="protein sequence ID" value="EDK23323.1"/>
    <property type="molecule type" value="Genomic_DNA"/>
</dbReference>
<reference evidence="1 2" key="1">
    <citation type="submission" date="2007-03" db="EMBL/GenBank/DDBJ databases">
        <authorList>
            <person name="Fulton L."/>
            <person name="Clifton S."/>
            <person name="Fulton B."/>
            <person name="Xu J."/>
            <person name="Minx P."/>
            <person name="Pepin K.H."/>
            <person name="Johnson M."/>
            <person name="Thiruvilangam P."/>
            <person name="Bhonagiri V."/>
            <person name="Nash W.E."/>
            <person name="Mardis E.R."/>
            <person name="Wilson R.K."/>
        </authorList>
    </citation>
    <scope>NUCLEOTIDE SEQUENCE [LARGE SCALE GENOMIC DNA]</scope>
    <source>
        <strain evidence="1 2">ATCC 27756</strain>
    </source>
</reference>
<accession>A5KQD4</accession>
<dbReference type="Proteomes" id="UP000003577">
    <property type="component" value="Unassembled WGS sequence"/>
</dbReference>
<name>A5KQD4_9FIRM</name>
<evidence type="ECO:0000313" key="2">
    <source>
        <dbReference type="Proteomes" id="UP000003577"/>
    </source>
</evidence>
<protein>
    <submittedName>
        <fullName evidence="1">Uncharacterized protein</fullName>
    </submittedName>
</protein>
<dbReference type="HOGENOM" id="CLU_2847204_0_0_9"/>
<sequence length="65" mass="7022">MILLREFPSVVPYPLSSGSTTNLPYFLSSETSVISILGLLKSNTTQTLLLGFKMLKGYAVAADII</sequence>
<gene>
    <name evidence="1" type="ORF">RUMTOR_02471</name>
</gene>
<organism evidence="1 2">
    <name type="scientific">[Ruminococcus] torques ATCC 27756</name>
    <dbReference type="NCBI Taxonomy" id="411460"/>
    <lineage>
        <taxon>Bacteria</taxon>
        <taxon>Bacillati</taxon>
        <taxon>Bacillota</taxon>
        <taxon>Clostridia</taxon>
        <taxon>Lachnospirales</taxon>
        <taxon>Lachnospiraceae</taxon>
        <taxon>Mediterraneibacter</taxon>
    </lineage>
</organism>
<reference evidence="1 2" key="2">
    <citation type="submission" date="2007-04" db="EMBL/GenBank/DDBJ databases">
        <title>Draft genome sequence of Ruminococcus torques (ATCC 27756).</title>
        <authorList>
            <person name="Sudarsanam P."/>
            <person name="Ley R."/>
            <person name="Guruge J."/>
            <person name="Turnbaugh P.J."/>
            <person name="Mahowald M."/>
            <person name="Liep D."/>
            <person name="Gordon J."/>
        </authorList>
    </citation>
    <scope>NUCLEOTIDE SEQUENCE [LARGE SCALE GENOMIC DNA]</scope>
    <source>
        <strain evidence="1 2">ATCC 27756</strain>
    </source>
</reference>
<dbReference type="PaxDb" id="411460-RUMTOR_02471"/>
<comment type="caution">
    <text evidence="1">The sequence shown here is derived from an EMBL/GenBank/DDBJ whole genome shotgun (WGS) entry which is preliminary data.</text>
</comment>